<dbReference type="Pfam" id="PF00583">
    <property type="entry name" value="Acetyltransf_1"/>
    <property type="match status" value="1"/>
</dbReference>
<dbReference type="EMBL" id="NCSJ02000231">
    <property type="protein sequence ID" value="RFU26947.1"/>
    <property type="molecule type" value="Genomic_DNA"/>
</dbReference>
<comment type="caution">
    <text evidence="4">The sequence shown here is derived from an EMBL/GenBank/DDBJ whole genome shotgun (WGS) entry which is preliminary data.</text>
</comment>
<dbReference type="PANTHER" id="PTHR43420:SF47">
    <property type="entry name" value="N-ACETYLTRANSFERASE DOMAIN-CONTAINING PROTEIN"/>
    <property type="match status" value="1"/>
</dbReference>
<dbReference type="PROSITE" id="PS51186">
    <property type="entry name" value="GNAT"/>
    <property type="match status" value="1"/>
</dbReference>
<dbReference type="InterPro" id="IPR000182">
    <property type="entry name" value="GNAT_dom"/>
</dbReference>
<keyword evidence="5" id="KW-1185">Reference proteome</keyword>
<dbReference type="Proteomes" id="UP000258309">
    <property type="component" value="Unassembled WGS sequence"/>
</dbReference>
<organism evidence="4 5">
    <name type="scientific">Scytalidium lignicola</name>
    <name type="common">Hyphomycete</name>
    <dbReference type="NCBI Taxonomy" id="5539"/>
    <lineage>
        <taxon>Eukaryota</taxon>
        <taxon>Fungi</taxon>
        <taxon>Dikarya</taxon>
        <taxon>Ascomycota</taxon>
        <taxon>Pezizomycotina</taxon>
        <taxon>Leotiomycetes</taxon>
        <taxon>Leotiomycetes incertae sedis</taxon>
        <taxon>Scytalidium</taxon>
    </lineage>
</organism>
<keyword evidence="2" id="KW-0012">Acyltransferase</keyword>
<dbReference type="SUPFAM" id="SSF55729">
    <property type="entry name" value="Acyl-CoA N-acyltransferases (Nat)"/>
    <property type="match status" value="1"/>
</dbReference>
<keyword evidence="1" id="KW-0808">Transferase</keyword>
<sequence length="207" mass="23297">MASIQIFQLDPTQDLWLLPALVDLHIASIEHDNSLMRFHPPFTPEKRAKMLSFWRERMDQARSKRCIIIVATMTKTSTITPIDGQEHEKEVEKELCGVIELGTPDADTGPFRGAVEMLMVSPAHRRLGLATKLMLKLEEIALQEGRTLLHLSTTVGSPAAEYLYPRLGYVKVGVVPNYGIVPNTGELVDGVYFYKDLRLRDDKHVAS</sequence>
<dbReference type="InterPro" id="IPR050680">
    <property type="entry name" value="YpeA/RimI_acetyltransf"/>
</dbReference>
<feature type="non-terminal residue" evidence="4">
    <location>
        <position position="207"/>
    </location>
</feature>
<dbReference type="STRING" id="5539.A0A3E2H102"/>
<dbReference type="CDD" id="cd04301">
    <property type="entry name" value="NAT_SF"/>
    <property type="match status" value="1"/>
</dbReference>
<evidence type="ECO:0000256" key="1">
    <source>
        <dbReference type="ARBA" id="ARBA00022679"/>
    </source>
</evidence>
<evidence type="ECO:0000256" key="2">
    <source>
        <dbReference type="ARBA" id="ARBA00023315"/>
    </source>
</evidence>
<dbReference type="InterPro" id="IPR016181">
    <property type="entry name" value="Acyl_CoA_acyltransferase"/>
</dbReference>
<evidence type="ECO:0000313" key="5">
    <source>
        <dbReference type="Proteomes" id="UP000258309"/>
    </source>
</evidence>
<protein>
    <recommendedName>
        <fullName evidence="3">N-acetyltransferase domain-containing protein</fullName>
    </recommendedName>
</protein>
<feature type="non-terminal residue" evidence="4">
    <location>
        <position position="1"/>
    </location>
</feature>
<dbReference type="GO" id="GO:0016747">
    <property type="term" value="F:acyltransferase activity, transferring groups other than amino-acyl groups"/>
    <property type="evidence" value="ECO:0007669"/>
    <property type="project" value="InterPro"/>
</dbReference>
<feature type="domain" description="N-acetyltransferase" evidence="3">
    <location>
        <begin position="22"/>
        <end position="198"/>
    </location>
</feature>
<accession>A0A3E2H102</accession>
<reference evidence="4 5" key="1">
    <citation type="submission" date="2018-05" db="EMBL/GenBank/DDBJ databases">
        <title>Draft genome sequence of Scytalidium lignicola DSM 105466, a ubiquitous saprotrophic fungus.</title>
        <authorList>
            <person name="Buettner E."/>
            <person name="Gebauer A.M."/>
            <person name="Hofrichter M."/>
            <person name="Liers C."/>
            <person name="Kellner H."/>
        </authorList>
    </citation>
    <scope>NUCLEOTIDE SEQUENCE [LARGE SCALE GENOMIC DNA]</scope>
    <source>
        <strain evidence="4 5">DSM 105466</strain>
    </source>
</reference>
<dbReference type="Gene3D" id="3.40.630.30">
    <property type="match status" value="1"/>
</dbReference>
<gene>
    <name evidence="4" type="ORF">B7463_g9384</name>
</gene>
<name>A0A3E2H102_SCYLI</name>
<evidence type="ECO:0000313" key="4">
    <source>
        <dbReference type="EMBL" id="RFU26947.1"/>
    </source>
</evidence>
<dbReference type="OMA" id="MHIDCIQ"/>
<evidence type="ECO:0000259" key="3">
    <source>
        <dbReference type="PROSITE" id="PS51186"/>
    </source>
</evidence>
<dbReference type="PANTHER" id="PTHR43420">
    <property type="entry name" value="ACETYLTRANSFERASE"/>
    <property type="match status" value="1"/>
</dbReference>
<proteinExistence type="predicted"/>
<dbReference type="AlphaFoldDB" id="A0A3E2H102"/>
<dbReference type="OrthoDB" id="41532at2759"/>